<name>A0A258DEL2_CAUVI</name>
<gene>
    <name evidence="7" type="ORF">B7Z12_02800</name>
</gene>
<comment type="caution">
    <text evidence="7">The sequence shown here is derived from an EMBL/GenBank/DDBJ whole genome shotgun (WGS) entry which is preliminary data.</text>
</comment>
<keyword evidence="3 5" id="KW-1133">Transmembrane helix</keyword>
<dbReference type="EMBL" id="NCDQ01000025">
    <property type="protein sequence ID" value="OYX05703.1"/>
    <property type="molecule type" value="Genomic_DNA"/>
</dbReference>
<keyword evidence="2 5" id="KW-0812">Transmembrane</keyword>
<proteinExistence type="predicted"/>
<evidence type="ECO:0000256" key="1">
    <source>
        <dbReference type="ARBA" id="ARBA00004141"/>
    </source>
</evidence>
<accession>A0A258DEL2</accession>
<keyword evidence="4 5" id="KW-0472">Membrane</keyword>
<dbReference type="GO" id="GO:0140359">
    <property type="term" value="F:ABC-type transporter activity"/>
    <property type="evidence" value="ECO:0007669"/>
    <property type="project" value="InterPro"/>
</dbReference>
<dbReference type="Pfam" id="PF12698">
    <property type="entry name" value="ABC2_membrane_3"/>
    <property type="match status" value="1"/>
</dbReference>
<reference evidence="7 8" key="1">
    <citation type="submission" date="2017-03" db="EMBL/GenBank/DDBJ databases">
        <title>Lifting the veil on microbial sulfur biogeochemistry in mining wastewaters.</title>
        <authorList>
            <person name="Kantor R.S."/>
            <person name="Colenbrander Nelson T."/>
            <person name="Marshall S."/>
            <person name="Bennett D."/>
            <person name="Apte S."/>
            <person name="Camacho D."/>
            <person name="Thomas B.C."/>
            <person name="Warren L.A."/>
            <person name="Banfield J.F."/>
        </authorList>
    </citation>
    <scope>NUCLEOTIDE SEQUENCE [LARGE SCALE GENOMIC DNA]</scope>
    <source>
        <strain evidence="7">32-67-7</strain>
    </source>
</reference>
<dbReference type="PANTHER" id="PTHR43471:SF3">
    <property type="entry name" value="ABC TRANSPORTER PERMEASE PROTEIN NATB"/>
    <property type="match status" value="1"/>
</dbReference>
<evidence type="ECO:0000256" key="2">
    <source>
        <dbReference type="ARBA" id="ARBA00022692"/>
    </source>
</evidence>
<feature type="transmembrane region" description="Helical" evidence="5">
    <location>
        <begin position="298"/>
        <end position="320"/>
    </location>
</feature>
<evidence type="ECO:0000313" key="7">
    <source>
        <dbReference type="EMBL" id="OYX05703.1"/>
    </source>
</evidence>
<evidence type="ECO:0000256" key="3">
    <source>
        <dbReference type="ARBA" id="ARBA00022989"/>
    </source>
</evidence>
<comment type="subcellular location">
    <subcellularLocation>
        <location evidence="1">Membrane</location>
        <topology evidence="1">Multi-pass membrane protein</topology>
    </subcellularLocation>
</comment>
<protein>
    <recommendedName>
        <fullName evidence="6">ABC-2 type transporter transmembrane domain-containing protein</fullName>
    </recommendedName>
</protein>
<organism evidence="7 8">
    <name type="scientific">Caulobacter vibrioides</name>
    <name type="common">Caulobacter crescentus</name>
    <dbReference type="NCBI Taxonomy" id="155892"/>
    <lineage>
        <taxon>Bacteria</taxon>
        <taxon>Pseudomonadati</taxon>
        <taxon>Pseudomonadota</taxon>
        <taxon>Alphaproteobacteria</taxon>
        <taxon>Caulobacterales</taxon>
        <taxon>Caulobacteraceae</taxon>
        <taxon>Caulobacter</taxon>
    </lineage>
</organism>
<feature type="transmembrane region" description="Helical" evidence="5">
    <location>
        <begin position="248"/>
        <end position="269"/>
    </location>
</feature>
<dbReference type="PANTHER" id="PTHR43471">
    <property type="entry name" value="ABC TRANSPORTER PERMEASE"/>
    <property type="match status" value="1"/>
</dbReference>
<evidence type="ECO:0000313" key="8">
    <source>
        <dbReference type="Proteomes" id="UP000215616"/>
    </source>
</evidence>
<evidence type="ECO:0000259" key="6">
    <source>
        <dbReference type="Pfam" id="PF12698"/>
    </source>
</evidence>
<dbReference type="AlphaFoldDB" id="A0A258DEL2"/>
<sequence length="476" mass="50145">MSRLLKIARREYLAYVRTVGFWLSIIALPVVMGISTSAPLLMMKSAKPERLAIIDLTGQAFAPAITKAMAEDQNRAIARALRAAALSAAGPEAQEAVRKAQLEGGDAAGREALERFSPTAAARFKPPKVDAIILPPPPETLAAKTPAEAGVAARREVAEKRLDSVLIISGRDADVTMDLWSRNLAAPVLEGDLRQTVSEIMRERALARAGVSAQTLSEADALKPAFNSLSPKAASGAKVALRDRLPTYVGLAAGFLLWSMVMTGASILLNSVIEEKSSKILEVLLSSASVPEIMGGKILGVAGLTLTVMGVWAMAGWAALINFAPGLAGDLVAVLLGKGLLAYFGVYLVGGYLMYAALFAGIGAFCETQRDAQTLLGPIILVMSIPIIFMSQAIRSPDSPILSTLSWIPPFTPFLMPVRIAGDPPLVQVVGTTILMAVTTVALVAFSTRAFHVGALATGKIDLKTLIGRIARKQAG</sequence>
<feature type="transmembrane region" description="Helical" evidence="5">
    <location>
        <begin position="340"/>
        <end position="363"/>
    </location>
</feature>
<dbReference type="Proteomes" id="UP000215616">
    <property type="component" value="Unassembled WGS sequence"/>
</dbReference>
<evidence type="ECO:0000256" key="5">
    <source>
        <dbReference type="SAM" id="Phobius"/>
    </source>
</evidence>
<feature type="transmembrane region" description="Helical" evidence="5">
    <location>
        <begin position="12"/>
        <end position="34"/>
    </location>
</feature>
<feature type="transmembrane region" description="Helical" evidence="5">
    <location>
        <begin position="375"/>
        <end position="394"/>
    </location>
</feature>
<feature type="transmembrane region" description="Helical" evidence="5">
    <location>
        <begin position="426"/>
        <end position="446"/>
    </location>
</feature>
<dbReference type="GO" id="GO:0016020">
    <property type="term" value="C:membrane"/>
    <property type="evidence" value="ECO:0007669"/>
    <property type="project" value="UniProtKB-SubCell"/>
</dbReference>
<evidence type="ECO:0000256" key="4">
    <source>
        <dbReference type="ARBA" id="ARBA00023136"/>
    </source>
</evidence>
<dbReference type="InterPro" id="IPR013525">
    <property type="entry name" value="ABC2_TM"/>
</dbReference>
<feature type="domain" description="ABC-2 type transporter transmembrane" evidence="6">
    <location>
        <begin position="21"/>
        <end position="447"/>
    </location>
</feature>